<dbReference type="PROSITE" id="PS00672">
    <property type="entry name" value="V8_HIS"/>
    <property type="match status" value="1"/>
</dbReference>
<protein>
    <recommendedName>
        <fullName evidence="6">Serine protease</fullName>
        <ecNumber evidence="6">3.4.21.-</ecNumber>
    </recommendedName>
</protein>
<dbReference type="InterPro" id="IPR009003">
    <property type="entry name" value="Peptidase_S1_PA"/>
</dbReference>
<keyword evidence="5 6" id="KW-0720">Serine protease</keyword>
<feature type="chain" id="PRO_5041773397" description="Serine protease" evidence="6">
    <location>
        <begin position="30"/>
        <end position="319"/>
    </location>
</feature>
<dbReference type="RefSeq" id="WP_307238480.1">
    <property type="nucleotide sequence ID" value="NZ_JAUSUZ010000001.1"/>
</dbReference>
<evidence type="ECO:0000256" key="6">
    <source>
        <dbReference type="RuleBase" id="RU004296"/>
    </source>
</evidence>
<dbReference type="PRINTS" id="PR00839">
    <property type="entry name" value="V8PROTEASE"/>
</dbReference>
<feature type="signal peptide" evidence="6">
    <location>
        <begin position="1"/>
        <end position="29"/>
    </location>
</feature>
<evidence type="ECO:0000256" key="3">
    <source>
        <dbReference type="ARBA" id="ARBA00022729"/>
    </source>
</evidence>
<dbReference type="GO" id="GO:0006508">
    <property type="term" value="P:proteolysis"/>
    <property type="evidence" value="ECO:0007669"/>
    <property type="project" value="UniProtKB-KW"/>
</dbReference>
<dbReference type="InterPro" id="IPR000126">
    <property type="entry name" value="V8_ser_AS"/>
</dbReference>
<dbReference type="InterPro" id="IPR050966">
    <property type="entry name" value="Glutamyl_endopeptidase"/>
</dbReference>
<name>A0AAE4AZ71_9ACTN</name>
<keyword evidence="3 6" id="KW-0732">Signal</keyword>
<proteinExistence type="inferred from homology"/>
<dbReference type="InterPro" id="IPR028301">
    <property type="entry name" value="V8_his_AS"/>
</dbReference>
<dbReference type="Gene3D" id="2.40.10.10">
    <property type="entry name" value="Trypsin-like serine proteases"/>
    <property type="match status" value="2"/>
</dbReference>
<feature type="domain" description="Peptidase S1" evidence="8">
    <location>
        <begin position="102"/>
        <end position="239"/>
    </location>
</feature>
<evidence type="ECO:0000256" key="2">
    <source>
        <dbReference type="ARBA" id="ARBA00022670"/>
    </source>
</evidence>
<evidence type="ECO:0000313" key="10">
    <source>
        <dbReference type="Proteomes" id="UP001240236"/>
    </source>
</evidence>
<accession>A0AAE4AZ71</accession>
<dbReference type="Pfam" id="PF00089">
    <property type="entry name" value="Trypsin"/>
    <property type="match status" value="1"/>
</dbReference>
<keyword evidence="10" id="KW-1185">Reference proteome</keyword>
<dbReference type="InterPro" id="IPR008256">
    <property type="entry name" value="Peptidase_S1B"/>
</dbReference>
<dbReference type="PROSITE" id="PS00134">
    <property type="entry name" value="TRYPSIN_HIS"/>
    <property type="match status" value="1"/>
</dbReference>
<evidence type="ECO:0000259" key="8">
    <source>
        <dbReference type="Pfam" id="PF00089"/>
    </source>
</evidence>
<feature type="region of interest" description="Disordered" evidence="7">
    <location>
        <begin position="63"/>
        <end position="83"/>
    </location>
</feature>
<dbReference type="EC" id="3.4.21.-" evidence="6"/>
<dbReference type="AlphaFoldDB" id="A0AAE4AZ71"/>
<evidence type="ECO:0000313" key="9">
    <source>
        <dbReference type="EMBL" id="MDQ0365703.1"/>
    </source>
</evidence>
<evidence type="ECO:0000256" key="7">
    <source>
        <dbReference type="SAM" id="MobiDB-lite"/>
    </source>
</evidence>
<dbReference type="Proteomes" id="UP001240236">
    <property type="component" value="Unassembled WGS sequence"/>
</dbReference>
<comment type="caution">
    <text evidence="9">The sequence shown here is derived from an EMBL/GenBank/DDBJ whole genome shotgun (WGS) entry which is preliminary data.</text>
</comment>
<dbReference type="SUPFAM" id="SSF50494">
    <property type="entry name" value="Trypsin-like serine proteases"/>
    <property type="match status" value="1"/>
</dbReference>
<reference evidence="9 10" key="1">
    <citation type="submission" date="2023-07" db="EMBL/GenBank/DDBJ databases">
        <title>Sequencing the genomes of 1000 actinobacteria strains.</title>
        <authorList>
            <person name="Klenk H.-P."/>
        </authorList>
    </citation>
    <scope>NUCLEOTIDE SEQUENCE [LARGE SCALE GENOMIC DNA]</scope>
    <source>
        <strain evidence="9 10">DSM 44709</strain>
    </source>
</reference>
<sequence length="319" mass="33755">MNLTHRARLALTGAAIGGMLLVTAAPVTAAEKDPSTPVSSDGTTVSAAALDAMPDVTMVPATRGTGVTGSDGASHTADLSGRPENLMGAQSVIGTDDRIRETDTTWWPASATVQLTRVANGATIFYCTGWLIGPNTVITAGHCVFSHDNGGWRTGQGVRAWPGRNGTAAPYGSCASISMHSVNGWINDRNSQYDYGAIKLDCTVGNTVGTYGFRWQSASLNGTGTSTRGYPGDKPDGEQWASYDQIRVSQDRELFYHNDTVGGQSGSPIYTYRDDCGPCGLAVHAYGLRTGGSPPFSNHNRGTRITEAVFTNFQYWNGL</sequence>
<gene>
    <name evidence="9" type="ORF">J2S42_002372</name>
</gene>
<dbReference type="InterPro" id="IPR018114">
    <property type="entry name" value="TRYPSIN_HIS"/>
</dbReference>
<dbReference type="EMBL" id="JAUSUZ010000001">
    <property type="protein sequence ID" value="MDQ0365703.1"/>
    <property type="molecule type" value="Genomic_DNA"/>
</dbReference>
<dbReference type="PANTHER" id="PTHR15462:SF8">
    <property type="entry name" value="SERINE PROTEASE"/>
    <property type="match status" value="1"/>
</dbReference>
<dbReference type="GO" id="GO:0004252">
    <property type="term" value="F:serine-type endopeptidase activity"/>
    <property type="evidence" value="ECO:0007669"/>
    <property type="project" value="InterPro"/>
</dbReference>
<keyword evidence="4 6" id="KW-0378">Hydrolase</keyword>
<dbReference type="InterPro" id="IPR043504">
    <property type="entry name" value="Peptidase_S1_PA_chymotrypsin"/>
</dbReference>
<evidence type="ECO:0000256" key="4">
    <source>
        <dbReference type="ARBA" id="ARBA00022801"/>
    </source>
</evidence>
<dbReference type="InterPro" id="IPR001254">
    <property type="entry name" value="Trypsin_dom"/>
</dbReference>
<organism evidence="9 10">
    <name type="scientific">Catenuloplanes indicus</name>
    <dbReference type="NCBI Taxonomy" id="137267"/>
    <lineage>
        <taxon>Bacteria</taxon>
        <taxon>Bacillati</taxon>
        <taxon>Actinomycetota</taxon>
        <taxon>Actinomycetes</taxon>
        <taxon>Micromonosporales</taxon>
        <taxon>Micromonosporaceae</taxon>
        <taxon>Catenuloplanes</taxon>
    </lineage>
</organism>
<keyword evidence="2 6" id="KW-0645">Protease</keyword>
<evidence type="ECO:0000256" key="1">
    <source>
        <dbReference type="ARBA" id="ARBA00008764"/>
    </source>
</evidence>
<dbReference type="PROSITE" id="PS00673">
    <property type="entry name" value="V8_SER"/>
    <property type="match status" value="1"/>
</dbReference>
<evidence type="ECO:0000256" key="5">
    <source>
        <dbReference type="ARBA" id="ARBA00022825"/>
    </source>
</evidence>
<comment type="similarity">
    <text evidence="1 6">Belongs to the peptidase S1B family.</text>
</comment>
<dbReference type="PANTHER" id="PTHR15462">
    <property type="entry name" value="SERINE PROTEASE"/>
    <property type="match status" value="1"/>
</dbReference>